<feature type="domain" description="HTH bat-type" evidence="4">
    <location>
        <begin position="492"/>
        <end position="543"/>
    </location>
</feature>
<evidence type="ECO:0000313" key="6">
    <source>
        <dbReference type="EMBL" id="MFD1512594.1"/>
    </source>
</evidence>
<evidence type="ECO:0000256" key="1">
    <source>
        <dbReference type="ARBA" id="ARBA00023015"/>
    </source>
</evidence>
<dbReference type="Proteomes" id="UP001597187">
    <property type="component" value="Unassembled WGS sequence"/>
</dbReference>
<evidence type="ECO:0000313" key="7">
    <source>
        <dbReference type="Proteomes" id="UP001597187"/>
    </source>
</evidence>
<organism evidence="6 7">
    <name type="scientific">Halomarina rubra</name>
    <dbReference type="NCBI Taxonomy" id="2071873"/>
    <lineage>
        <taxon>Archaea</taxon>
        <taxon>Methanobacteriati</taxon>
        <taxon>Methanobacteriota</taxon>
        <taxon>Stenosarchaea group</taxon>
        <taxon>Halobacteria</taxon>
        <taxon>Halobacteriales</taxon>
        <taxon>Natronomonadaceae</taxon>
        <taxon>Halomarina</taxon>
    </lineage>
</organism>
<feature type="compositionally biased region" description="Polar residues" evidence="3">
    <location>
        <begin position="1"/>
        <end position="10"/>
    </location>
</feature>
<dbReference type="Pfam" id="PF15915">
    <property type="entry name" value="BAT"/>
    <property type="match status" value="1"/>
</dbReference>
<evidence type="ECO:0000259" key="4">
    <source>
        <dbReference type="Pfam" id="PF04967"/>
    </source>
</evidence>
<comment type="caution">
    <text evidence="6">The sequence shown here is derived from an EMBL/GenBank/DDBJ whole genome shotgun (WGS) entry which is preliminary data.</text>
</comment>
<dbReference type="PANTHER" id="PTHR34236:SF1">
    <property type="entry name" value="DIMETHYL SULFOXIDE REDUCTASE TRANSCRIPTIONAL ACTIVATOR"/>
    <property type="match status" value="1"/>
</dbReference>
<proteinExistence type="predicted"/>
<dbReference type="SUPFAM" id="SSF55785">
    <property type="entry name" value="PYP-like sensor domain (PAS domain)"/>
    <property type="match status" value="1"/>
</dbReference>
<evidence type="ECO:0000259" key="5">
    <source>
        <dbReference type="Pfam" id="PF15915"/>
    </source>
</evidence>
<feature type="region of interest" description="Disordered" evidence="3">
    <location>
        <begin position="1"/>
        <end position="21"/>
    </location>
</feature>
<dbReference type="InterPro" id="IPR029016">
    <property type="entry name" value="GAF-like_dom_sf"/>
</dbReference>
<dbReference type="Gene3D" id="3.30.450.40">
    <property type="match status" value="1"/>
</dbReference>
<name>A0ABD6AUI7_9EURY</name>
<evidence type="ECO:0000256" key="3">
    <source>
        <dbReference type="SAM" id="MobiDB-lite"/>
    </source>
</evidence>
<dbReference type="AlphaFoldDB" id="A0ABD6AUI7"/>
<accession>A0ABD6AUI7</accession>
<reference evidence="6 7" key="1">
    <citation type="journal article" date="2019" name="Int. J. Syst. Evol. Microbiol.">
        <title>The Global Catalogue of Microorganisms (GCM) 10K type strain sequencing project: providing services to taxonomists for standard genome sequencing and annotation.</title>
        <authorList>
            <consortium name="The Broad Institute Genomics Platform"/>
            <consortium name="The Broad Institute Genome Sequencing Center for Infectious Disease"/>
            <person name="Wu L."/>
            <person name="Ma J."/>
        </authorList>
    </citation>
    <scope>NUCLEOTIDE SEQUENCE [LARGE SCALE GENOMIC DNA]</scope>
    <source>
        <strain evidence="6 7">CGMCC 1.12563</strain>
    </source>
</reference>
<keyword evidence="2" id="KW-0804">Transcription</keyword>
<gene>
    <name evidence="6" type="ORF">ACFSBT_04775</name>
</gene>
<keyword evidence="7" id="KW-1185">Reference proteome</keyword>
<dbReference type="EMBL" id="JBHUDC010000002">
    <property type="protein sequence ID" value="MFD1512594.1"/>
    <property type="molecule type" value="Genomic_DNA"/>
</dbReference>
<feature type="domain" description="Bacterioopsin transcriptional activator GAF and HTH associated" evidence="5">
    <location>
        <begin position="335"/>
        <end position="483"/>
    </location>
</feature>
<keyword evidence="1" id="KW-0805">Transcription regulation</keyword>
<sequence length="552" mass="59751">MSNFGNNIESDSAEGAPTTRSVFRSHPLASASFDTLPTQVAILDGHGEIVYTNEAWREFGEANDIEGDPHTIGSNYLSVTETANDESATTAAEGLKAVLAGEREEFAFDYPCHAPDEKRWFTMRAVGFVHEGERFVLVLHLNVTDQKLAEQRARQHNQELETSNRVGELIRGLTQRLFDADSREQLEQGLCDGLVVEDDLYSFAWTTQRDVNDDGIRPRTFAGDDDGFLDAAGDLSHQTRAESAVGIATSERCVHHELADTAPEDPLSQAVFESGASGYVVVPMAYNETTHGSLIVHTTRNTPFTESERTALGLLGETVGYAITALENRRLLNADSVVELELAVDTSAIVDLSARVDCPVRLDGFVPLASGTAILYLVFSGCDGDRVREEAAAIPAIDRVKAVAERDGKQVFEAIVSEDSAVATLADAGANVTEAVVEEGTGRVVVEVSPETDVREFIATVRGSYPTAELLAKRTVEHPVDARPDVSPLAGLTDRQRSIVEASYHAGYFEWPRDSSGTDIAASFDISPPTFHQHLQVGLGKLLSSVVEDQSA</sequence>
<dbReference type="Pfam" id="PF04967">
    <property type="entry name" value="HTH_10"/>
    <property type="match status" value="1"/>
</dbReference>
<dbReference type="InterPro" id="IPR031803">
    <property type="entry name" value="BAT_GAF/HTH-assoc"/>
</dbReference>
<dbReference type="PANTHER" id="PTHR34236">
    <property type="entry name" value="DIMETHYL SULFOXIDE REDUCTASE TRANSCRIPTIONAL ACTIVATOR"/>
    <property type="match status" value="1"/>
</dbReference>
<dbReference type="InterPro" id="IPR007050">
    <property type="entry name" value="HTH_bacterioopsin"/>
</dbReference>
<protein>
    <submittedName>
        <fullName evidence="6">Bacterio-opsin activator domain-containing protein</fullName>
    </submittedName>
</protein>
<dbReference type="SUPFAM" id="SSF55781">
    <property type="entry name" value="GAF domain-like"/>
    <property type="match status" value="1"/>
</dbReference>
<dbReference type="Gene3D" id="3.30.450.20">
    <property type="entry name" value="PAS domain"/>
    <property type="match status" value="1"/>
</dbReference>
<evidence type="ECO:0000256" key="2">
    <source>
        <dbReference type="ARBA" id="ARBA00023163"/>
    </source>
</evidence>
<dbReference type="InterPro" id="IPR035965">
    <property type="entry name" value="PAS-like_dom_sf"/>
</dbReference>
<dbReference type="RefSeq" id="WP_250872564.1">
    <property type="nucleotide sequence ID" value="NZ_JALXFV010000002.1"/>
</dbReference>